<protein>
    <submittedName>
        <fullName evidence="1">Uncharacterized protein</fullName>
    </submittedName>
</protein>
<accession>X1KCG4</accession>
<comment type="caution">
    <text evidence="1">The sequence shown here is derived from an EMBL/GenBank/DDBJ whole genome shotgun (WGS) entry which is preliminary data.</text>
</comment>
<organism evidence="1">
    <name type="scientific">marine sediment metagenome</name>
    <dbReference type="NCBI Taxonomy" id="412755"/>
    <lineage>
        <taxon>unclassified sequences</taxon>
        <taxon>metagenomes</taxon>
        <taxon>ecological metagenomes</taxon>
    </lineage>
</organism>
<dbReference type="EMBL" id="BARV01008486">
    <property type="protein sequence ID" value="GAI04313.1"/>
    <property type="molecule type" value="Genomic_DNA"/>
</dbReference>
<sequence>MNKDTIYFTKIKGDPPKNPGSYTIYYSPGDHSTFNINQDV</sequence>
<evidence type="ECO:0000313" key="1">
    <source>
        <dbReference type="EMBL" id="GAI04313.1"/>
    </source>
</evidence>
<name>X1KCG4_9ZZZZ</name>
<dbReference type="AlphaFoldDB" id="X1KCG4"/>
<reference evidence="1" key="1">
    <citation type="journal article" date="2014" name="Front. Microbiol.">
        <title>High frequency of phylogenetically diverse reductive dehalogenase-homologous genes in deep subseafloor sedimentary metagenomes.</title>
        <authorList>
            <person name="Kawai M."/>
            <person name="Futagami T."/>
            <person name="Toyoda A."/>
            <person name="Takaki Y."/>
            <person name="Nishi S."/>
            <person name="Hori S."/>
            <person name="Arai W."/>
            <person name="Tsubouchi T."/>
            <person name="Morono Y."/>
            <person name="Uchiyama I."/>
            <person name="Ito T."/>
            <person name="Fujiyama A."/>
            <person name="Inagaki F."/>
            <person name="Takami H."/>
        </authorList>
    </citation>
    <scope>NUCLEOTIDE SEQUENCE</scope>
    <source>
        <strain evidence="1">Expedition CK06-06</strain>
    </source>
</reference>
<proteinExistence type="predicted"/>
<gene>
    <name evidence="1" type="ORF">S06H3_17049</name>
</gene>